<dbReference type="Proteomes" id="UP000799777">
    <property type="component" value="Unassembled WGS sequence"/>
</dbReference>
<evidence type="ECO:0000313" key="1">
    <source>
        <dbReference type="EMBL" id="KAF2028245.1"/>
    </source>
</evidence>
<protein>
    <submittedName>
        <fullName evidence="1">Uncharacterized protein</fullName>
    </submittedName>
</protein>
<sequence>MARQDNLRMRNARKRRRDLVNTQLHIGTHHDLRKLKRSTRKKLAKESAPRLWIFPWLAEVSLGYESRIHFRASLLGLPIELRQKIIHQSYTKEDLLYDVEVFRNGRGSRETRMRRILWVDKDQPTSNNRHDMSQRQGQEKELFTILNRRISGLSRVSRVLYEDMKSVGRRWRADLDKWLGKQQEYQMQDTSNPAAVSGLNALAALQLRAPVRARKKDFVIKVRKSKPGKRVRPPKCWYCTERHHDGYPICPMAKRDQGKWRKMTSPVGEQRSTHYKHATFKRKKTIFAN</sequence>
<evidence type="ECO:0000313" key="2">
    <source>
        <dbReference type="Proteomes" id="UP000799777"/>
    </source>
</evidence>
<name>A0A9P4LKI1_9PLEO</name>
<dbReference type="AlphaFoldDB" id="A0A9P4LKI1"/>
<proteinExistence type="predicted"/>
<reference evidence="1" key="1">
    <citation type="journal article" date="2020" name="Stud. Mycol.">
        <title>101 Dothideomycetes genomes: a test case for predicting lifestyles and emergence of pathogens.</title>
        <authorList>
            <person name="Haridas S."/>
            <person name="Albert R."/>
            <person name="Binder M."/>
            <person name="Bloem J."/>
            <person name="Labutti K."/>
            <person name="Salamov A."/>
            <person name="Andreopoulos B."/>
            <person name="Baker S."/>
            <person name="Barry K."/>
            <person name="Bills G."/>
            <person name="Bluhm B."/>
            <person name="Cannon C."/>
            <person name="Castanera R."/>
            <person name="Culley D."/>
            <person name="Daum C."/>
            <person name="Ezra D."/>
            <person name="Gonzalez J."/>
            <person name="Henrissat B."/>
            <person name="Kuo A."/>
            <person name="Liang C."/>
            <person name="Lipzen A."/>
            <person name="Lutzoni F."/>
            <person name="Magnuson J."/>
            <person name="Mondo S."/>
            <person name="Nolan M."/>
            <person name="Ohm R."/>
            <person name="Pangilinan J."/>
            <person name="Park H.-J."/>
            <person name="Ramirez L."/>
            <person name="Alfaro M."/>
            <person name="Sun H."/>
            <person name="Tritt A."/>
            <person name="Yoshinaga Y."/>
            <person name="Zwiers L.-H."/>
            <person name="Turgeon B."/>
            <person name="Goodwin S."/>
            <person name="Spatafora J."/>
            <person name="Crous P."/>
            <person name="Grigoriev I."/>
        </authorList>
    </citation>
    <scope>NUCLEOTIDE SEQUENCE</scope>
    <source>
        <strain evidence="1">CBS 110217</strain>
    </source>
</reference>
<keyword evidence="2" id="KW-1185">Reference proteome</keyword>
<comment type="caution">
    <text evidence="1">The sequence shown here is derived from an EMBL/GenBank/DDBJ whole genome shotgun (WGS) entry which is preliminary data.</text>
</comment>
<gene>
    <name evidence="1" type="ORF">EK21DRAFT_114019</name>
</gene>
<organism evidence="1 2">
    <name type="scientific">Setomelanomma holmii</name>
    <dbReference type="NCBI Taxonomy" id="210430"/>
    <lineage>
        <taxon>Eukaryota</taxon>
        <taxon>Fungi</taxon>
        <taxon>Dikarya</taxon>
        <taxon>Ascomycota</taxon>
        <taxon>Pezizomycotina</taxon>
        <taxon>Dothideomycetes</taxon>
        <taxon>Pleosporomycetidae</taxon>
        <taxon>Pleosporales</taxon>
        <taxon>Pleosporineae</taxon>
        <taxon>Phaeosphaeriaceae</taxon>
        <taxon>Setomelanomma</taxon>
    </lineage>
</organism>
<accession>A0A9P4LKI1</accession>
<dbReference type="OrthoDB" id="3796140at2759"/>
<dbReference type="EMBL" id="ML978215">
    <property type="protein sequence ID" value="KAF2028245.1"/>
    <property type="molecule type" value="Genomic_DNA"/>
</dbReference>